<feature type="compositionally biased region" description="Low complexity" evidence="1">
    <location>
        <begin position="15"/>
        <end position="25"/>
    </location>
</feature>
<keyword evidence="3" id="KW-1185">Reference proteome</keyword>
<feature type="region of interest" description="Disordered" evidence="1">
    <location>
        <begin position="1"/>
        <end position="58"/>
    </location>
</feature>
<feature type="region of interest" description="Disordered" evidence="1">
    <location>
        <begin position="89"/>
        <end position="112"/>
    </location>
</feature>
<evidence type="ECO:0000313" key="2">
    <source>
        <dbReference type="EMBL" id="ONK71039.1"/>
    </source>
</evidence>
<organism evidence="2 3">
    <name type="scientific">Asparagus officinalis</name>
    <name type="common">Garden asparagus</name>
    <dbReference type="NCBI Taxonomy" id="4686"/>
    <lineage>
        <taxon>Eukaryota</taxon>
        <taxon>Viridiplantae</taxon>
        <taxon>Streptophyta</taxon>
        <taxon>Embryophyta</taxon>
        <taxon>Tracheophyta</taxon>
        <taxon>Spermatophyta</taxon>
        <taxon>Magnoliopsida</taxon>
        <taxon>Liliopsida</taxon>
        <taxon>Asparagales</taxon>
        <taxon>Asparagaceae</taxon>
        <taxon>Asparagoideae</taxon>
        <taxon>Asparagus</taxon>
    </lineage>
</organism>
<protein>
    <submittedName>
        <fullName evidence="2">Uncharacterized protein</fullName>
    </submittedName>
</protein>
<evidence type="ECO:0000256" key="1">
    <source>
        <dbReference type="SAM" id="MobiDB-lite"/>
    </source>
</evidence>
<name>A0A5P1F2L7_ASPOF</name>
<dbReference type="EMBL" id="CM007384">
    <property type="protein sequence ID" value="ONK71039.1"/>
    <property type="molecule type" value="Genomic_DNA"/>
</dbReference>
<dbReference type="Gramene" id="ONK71039">
    <property type="protein sequence ID" value="ONK71039"/>
    <property type="gene ID" value="A4U43_C04F4080"/>
</dbReference>
<reference evidence="3" key="1">
    <citation type="journal article" date="2017" name="Nat. Commun.">
        <title>The asparagus genome sheds light on the origin and evolution of a young Y chromosome.</title>
        <authorList>
            <person name="Harkess A."/>
            <person name="Zhou J."/>
            <person name="Xu C."/>
            <person name="Bowers J.E."/>
            <person name="Van der Hulst R."/>
            <person name="Ayyampalayam S."/>
            <person name="Mercati F."/>
            <person name="Riccardi P."/>
            <person name="McKain M.R."/>
            <person name="Kakrana A."/>
            <person name="Tang H."/>
            <person name="Ray J."/>
            <person name="Groenendijk J."/>
            <person name="Arikit S."/>
            <person name="Mathioni S.M."/>
            <person name="Nakano M."/>
            <person name="Shan H."/>
            <person name="Telgmann-Rauber A."/>
            <person name="Kanno A."/>
            <person name="Yue Z."/>
            <person name="Chen H."/>
            <person name="Li W."/>
            <person name="Chen Y."/>
            <person name="Xu X."/>
            <person name="Zhang Y."/>
            <person name="Luo S."/>
            <person name="Chen H."/>
            <person name="Gao J."/>
            <person name="Mao Z."/>
            <person name="Pires J.C."/>
            <person name="Luo M."/>
            <person name="Kudrna D."/>
            <person name="Wing R.A."/>
            <person name="Meyers B.C."/>
            <person name="Yi K."/>
            <person name="Kong H."/>
            <person name="Lavrijsen P."/>
            <person name="Sunseri F."/>
            <person name="Falavigna A."/>
            <person name="Ye Y."/>
            <person name="Leebens-Mack J.H."/>
            <person name="Chen G."/>
        </authorList>
    </citation>
    <scope>NUCLEOTIDE SEQUENCE [LARGE SCALE GENOMIC DNA]</scope>
    <source>
        <strain evidence="3">cv. DH0086</strain>
    </source>
</reference>
<sequence length="132" mass="13701">MSNSTARAQVLSDLSSPNSRNSNPPTDRAAMQRKQGSDGDEEEEVEQGGVGARARDVVTSGVDAACRDQEEEGRWALATEQGFCSRRCLPTSSRRQSGSAVERGRGSGGGAGTAALLAALGEDFLAAEATLN</sequence>
<evidence type="ECO:0000313" key="3">
    <source>
        <dbReference type="Proteomes" id="UP000243459"/>
    </source>
</evidence>
<accession>A0A5P1F2L7</accession>
<gene>
    <name evidence="2" type="ORF">A4U43_C04F4080</name>
</gene>
<dbReference type="AlphaFoldDB" id="A0A5P1F2L7"/>
<dbReference type="Proteomes" id="UP000243459">
    <property type="component" value="Chromosome 4"/>
</dbReference>
<proteinExistence type="predicted"/>